<dbReference type="Pfam" id="PF07715">
    <property type="entry name" value="Plug"/>
    <property type="match status" value="1"/>
</dbReference>
<keyword evidence="4 8" id="KW-0812">Transmembrane</keyword>
<keyword evidence="6 8" id="KW-0472">Membrane</keyword>
<evidence type="ECO:0000256" key="3">
    <source>
        <dbReference type="ARBA" id="ARBA00022452"/>
    </source>
</evidence>
<dbReference type="InterPro" id="IPR036942">
    <property type="entry name" value="Beta-barrel_TonB_sf"/>
</dbReference>
<proteinExistence type="inferred from homology"/>
<evidence type="ECO:0000256" key="4">
    <source>
        <dbReference type="ARBA" id="ARBA00022692"/>
    </source>
</evidence>
<comment type="subcellular location">
    <subcellularLocation>
        <location evidence="1 8">Cell outer membrane</location>
        <topology evidence="1 8">Multi-pass membrane protein</topology>
    </subcellularLocation>
</comment>
<evidence type="ECO:0000313" key="12">
    <source>
        <dbReference type="Proteomes" id="UP001560573"/>
    </source>
</evidence>
<dbReference type="Gene3D" id="2.170.130.10">
    <property type="entry name" value="TonB-dependent receptor, plug domain"/>
    <property type="match status" value="1"/>
</dbReference>
<dbReference type="EMBL" id="JAULBC010000006">
    <property type="protein sequence ID" value="MEX6689510.1"/>
    <property type="molecule type" value="Genomic_DNA"/>
</dbReference>
<evidence type="ECO:0000259" key="10">
    <source>
        <dbReference type="Pfam" id="PF07715"/>
    </source>
</evidence>
<comment type="similarity">
    <text evidence="8">Belongs to the TonB-dependent receptor family.</text>
</comment>
<feature type="signal peptide" evidence="9">
    <location>
        <begin position="1"/>
        <end position="32"/>
    </location>
</feature>
<keyword evidence="11" id="KW-0675">Receptor</keyword>
<dbReference type="InterPro" id="IPR023996">
    <property type="entry name" value="TonB-dep_OMP_SusC/RagA"/>
</dbReference>
<dbReference type="NCBIfam" id="TIGR04056">
    <property type="entry name" value="OMP_RagA_SusC"/>
    <property type="match status" value="1"/>
</dbReference>
<organism evidence="11 12">
    <name type="scientific">Danxiaibacter flavus</name>
    <dbReference type="NCBI Taxonomy" id="3049108"/>
    <lineage>
        <taxon>Bacteria</taxon>
        <taxon>Pseudomonadati</taxon>
        <taxon>Bacteroidota</taxon>
        <taxon>Chitinophagia</taxon>
        <taxon>Chitinophagales</taxon>
        <taxon>Chitinophagaceae</taxon>
        <taxon>Danxiaibacter</taxon>
    </lineage>
</organism>
<evidence type="ECO:0000256" key="1">
    <source>
        <dbReference type="ARBA" id="ARBA00004571"/>
    </source>
</evidence>
<keyword evidence="2 8" id="KW-0813">Transport</keyword>
<accession>A0ABV3ZIW2</accession>
<evidence type="ECO:0000256" key="6">
    <source>
        <dbReference type="ARBA" id="ARBA00023136"/>
    </source>
</evidence>
<evidence type="ECO:0000256" key="5">
    <source>
        <dbReference type="ARBA" id="ARBA00022729"/>
    </source>
</evidence>
<dbReference type="InterPro" id="IPR023997">
    <property type="entry name" value="TonB-dep_OMP_SusC/RagA_CS"/>
</dbReference>
<evidence type="ECO:0000256" key="8">
    <source>
        <dbReference type="PROSITE-ProRule" id="PRU01360"/>
    </source>
</evidence>
<gene>
    <name evidence="11" type="ORF">QTN47_18525</name>
</gene>
<keyword evidence="5 9" id="KW-0732">Signal</keyword>
<dbReference type="InterPro" id="IPR008969">
    <property type="entry name" value="CarboxyPept-like_regulatory"/>
</dbReference>
<dbReference type="NCBIfam" id="TIGR04057">
    <property type="entry name" value="SusC_RagA_signa"/>
    <property type="match status" value="1"/>
</dbReference>
<evidence type="ECO:0000256" key="2">
    <source>
        <dbReference type="ARBA" id="ARBA00022448"/>
    </source>
</evidence>
<dbReference type="SUPFAM" id="SSF49464">
    <property type="entry name" value="Carboxypeptidase regulatory domain-like"/>
    <property type="match status" value="1"/>
</dbReference>
<keyword evidence="3 8" id="KW-1134">Transmembrane beta strand</keyword>
<dbReference type="Proteomes" id="UP001560573">
    <property type="component" value="Unassembled WGS sequence"/>
</dbReference>
<keyword evidence="7 8" id="KW-0998">Cell outer membrane</keyword>
<dbReference type="InterPro" id="IPR039426">
    <property type="entry name" value="TonB-dep_rcpt-like"/>
</dbReference>
<dbReference type="RefSeq" id="WP_369330917.1">
    <property type="nucleotide sequence ID" value="NZ_JAULBC010000006.1"/>
</dbReference>
<name>A0ABV3ZIW2_9BACT</name>
<dbReference type="InterPro" id="IPR037066">
    <property type="entry name" value="Plug_dom_sf"/>
</dbReference>
<dbReference type="InterPro" id="IPR012910">
    <property type="entry name" value="Plug_dom"/>
</dbReference>
<reference evidence="11 12" key="1">
    <citation type="submission" date="2023-07" db="EMBL/GenBank/DDBJ databases">
        <authorList>
            <person name="Lian W.-H."/>
        </authorList>
    </citation>
    <scope>NUCLEOTIDE SEQUENCE [LARGE SCALE GENOMIC DNA]</scope>
    <source>
        <strain evidence="11 12">SYSU DXS3180</strain>
    </source>
</reference>
<feature type="chain" id="PRO_5046318750" evidence="9">
    <location>
        <begin position="33"/>
        <end position="1033"/>
    </location>
</feature>
<dbReference type="Pfam" id="PF13715">
    <property type="entry name" value="CarbopepD_reg_2"/>
    <property type="match status" value="1"/>
</dbReference>
<sequence>MKSNLLLTTGAKAKRALCLVALLNFLSTAVMAKDKDPLFGYEIEKDIIITGQITGENETAMAGVNIMEKGTSNGVFSDKDGKFSIKVKDKNSSLIFSFVGYSIKEIKIGSQSNFNVKLETISKDLDDVVVVGYGTQKRSELTNAVVQASGKELKKSNSISLSNSLSGRLAGVFVNQRSSVPGFDDAQILVRGPNTYRNSSALIVIDGVANADPDGLNRLDPNDIESISVLKDASAAIYGAQSAGGVILVTTKRGKTGKPTFDFVTTQSFNSPTMKIKSADAFQYMQVLNDRRALEGTPPDFPDELVQEFKTGKRRPENWYDALVDPPAKQARYSLTMRGGTDRVRYFLSLGTANQGGILRGDDKTRLKQYNVRSNVDVTVTKDLEVGLDISLREKYTQTPQAGPGGNIEYFANTSPLQEAYIGGDYRYPGEGWSQLNPAARLLSPGYRKYTADVASGTLRFKYNIPFVKGLALDGFASLVKTSNYNKSFNWTWFYYEKNPTTGDIVKKPSRTVEDIGLREEYYQSQRVTGNLKLSYNTVINKDHKISVFASYEQMEYKDNNFWAQRLGYDSYMIDQLFAGSKNPANGSNSGTASESSRQNYFGRASYEYQGKYLLGFSARYDGSPIFPKDTRFGFFPQASAAWVVSKESFMMKSPFSNLKVRASWGQLGNDRVNPFQYIGAFGYSPGWVVDGVDVSGIAATTTPNPNITWEVSEKTDLGLELGFLNNKLTFEADVYRTKTSHILGQRQASIPTYTGLLLPDENIGKMDSRGFDFQAGYKTNIGKVNMAINGNVSYAENKIIYFDETPQAEPYQKLEGKPLNSTLVYKAIGIYRTQEDLDKHPQYAGATLGGLIFADLNNDGKIDGNDRYMFDATTFPKVQFGLNVALSYKDFDLTMLFQGQSGAKWQLNNSFNSGAGGNGLQYVALNSYSLSNINSVLPMIAPVGTAGSASDFWYHKATWVRMKNLELGYNLPSRILSKVRMSGLRVYFSGDNLFMLYNNLKKYGAGDPEFVSGNGGVYPNMRTLSVGLNITF</sequence>
<dbReference type="PROSITE" id="PS52016">
    <property type="entry name" value="TONB_DEPENDENT_REC_3"/>
    <property type="match status" value="1"/>
</dbReference>
<dbReference type="PANTHER" id="PTHR30069:SF29">
    <property type="entry name" value="HEMOGLOBIN AND HEMOGLOBIN-HAPTOGLOBIN-BINDING PROTEIN 1-RELATED"/>
    <property type="match status" value="1"/>
</dbReference>
<evidence type="ECO:0000256" key="7">
    <source>
        <dbReference type="ARBA" id="ARBA00023237"/>
    </source>
</evidence>
<dbReference type="SUPFAM" id="SSF56935">
    <property type="entry name" value="Porins"/>
    <property type="match status" value="1"/>
</dbReference>
<evidence type="ECO:0000313" key="11">
    <source>
        <dbReference type="EMBL" id="MEX6689510.1"/>
    </source>
</evidence>
<dbReference type="Gene3D" id="2.40.170.20">
    <property type="entry name" value="TonB-dependent receptor, beta-barrel domain"/>
    <property type="match status" value="1"/>
</dbReference>
<keyword evidence="12" id="KW-1185">Reference proteome</keyword>
<comment type="caution">
    <text evidence="11">The sequence shown here is derived from an EMBL/GenBank/DDBJ whole genome shotgun (WGS) entry which is preliminary data.</text>
</comment>
<protein>
    <submittedName>
        <fullName evidence="11">TonB-dependent receptor</fullName>
    </submittedName>
</protein>
<dbReference type="PANTHER" id="PTHR30069">
    <property type="entry name" value="TONB-DEPENDENT OUTER MEMBRANE RECEPTOR"/>
    <property type="match status" value="1"/>
</dbReference>
<feature type="domain" description="TonB-dependent receptor plug" evidence="10">
    <location>
        <begin position="139"/>
        <end position="246"/>
    </location>
</feature>
<evidence type="ECO:0000256" key="9">
    <source>
        <dbReference type="SAM" id="SignalP"/>
    </source>
</evidence>